<evidence type="ECO:0000313" key="3">
    <source>
        <dbReference type="Proteomes" id="UP001597475"/>
    </source>
</evidence>
<dbReference type="PANTHER" id="PTHR34595">
    <property type="entry name" value="BLR5612 PROTEIN"/>
    <property type="match status" value="1"/>
</dbReference>
<dbReference type="InterPro" id="IPR007296">
    <property type="entry name" value="DUF403"/>
</dbReference>
<name>A0ABW5P3N5_9DEIO</name>
<organism evidence="2 3">
    <name type="scientific">Deinococcus taklimakanensis</name>
    <dbReference type="NCBI Taxonomy" id="536443"/>
    <lineage>
        <taxon>Bacteria</taxon>
        <taxon>Thermotogati</taxon>
        <taxon>Deinococcota</taxon>
        <taxon>Deinococci</taxon>
        <taxon>Deinococcales</taxon>
        <taxon>Deinococcaceae</taxon>
        <taxon>Deinococcus</taxon>
    </lineage>
</organism>
<reference evidence="3" key="1">
    <citation type="journal article" date="2019" name="Int. J. Syst. Evol. Microbiol.">
        <title>The Global Catalogue of Microorganisms (GCM) 10K type strain sequencing project: providing services to taxonomists for standard genome sequencing and annotation.</title>
        <authorList>
            <consortium name="The Broad Institute Genomics Platform"/>
            <consortium name="The Broad Institute Genome Sequencing Center for Infectious Disease"/>
            <person name="Wu L."/>
            <person name="Ma J."/>
        </authorList>
    </citation>
    <scope>NUCLEOTIDE SEQUENCE [LARGE SCALE GENOMIC DNA]</scope>
    <source>
        <strain evidence="3">KCTC 33842</strain>
    </source>
</reference>
<feature type="domain" description="DUF403" evidence="1">
    <location>
        <begin position="1"/>
        <end position="310"/>
    </location>
</feature>
<proteinExistence type="predicted"/>
<evidence type="ECO:0000259" key="1">
    <source>
        <dbReference type="Pfam" id="PF04168"/>
    </source>
</evidence>
<dbReference type="Pfam" id="PF04168">
    <property type="entry name" value="Alpha-E"/>
    <property type="match status" value="1"/>
</dbReference>
<protein>
    <submittedName>
        <fullName evidence="2">Alpha-E domain-containing protein</fullName>
    </submittedName>
</protein>
<sequence>MLSRIAESLFWIGRYIERAENAARQLHVNYYATLESSGQFTEEWGSLLDIMGNKASFAQKYGRADASTVPVWLAFDRSNPSSISSSLMRARENARGLRDRIPSEMWELMNQSYHALCFQDEAVLARDGLYDYCVSARAFGQSFFGIAFATVPRDEGWMFMRTGQMLERADNMLRLVKVNYRRNTLDLAPAQLVEQHNRWIALLKSASAYEAFRKRNHGDISPHTIAQFLLLDRDFPRSVVYCAENLYDALERLDRIHPGSHPHLLREAKWILARLEHAEVTDIFGDSDSALEVLLGDLNGLGQAISRAYFTYTV</sequence>
<dbReference type="Proteomes" id="UP001597475">
    <property type="component" value="Unassembled WGS sequence"/>
</dbReference>
<dbReference type="InterPro" id="IPR051680">
    <property type="entry name" value="ATP-dep_Glu-Cys_Ligase-2"/>
</dbReference>
<dbReference type="RefSeq" id="WP_386845605.1">
    <property type="nucleotide sequence ID" value="NZ_JBHUMK010000047.1"/>
</dbReference>
<dbReference type="PANTHER" id="PTHR34595:SF7">
    <property type="entry name" value="SLL1039 PROTEIN"/>
    <property type="match status" value="1"/>
</dbReference>
<accession>A0ABW5P3N5</accession>
<comment type="caution">
    <text evidence="2">The sequence shown here is derived from an EMBL/GenBank/DDBJ whole genome shotgun (WGS) entry which is preliminary data.</text>
</comment>
<keyword evidence="3" id="KW-1185">Reference proteome</keyword>
<dbReference type="EMBL" id="JBHUMK010000047">
    <property type="protein sequence ID" value="MFD2609884.1"/>
    <property type="molecule type" value="Genomic_DNA"/>
</dbReference>
<gene>
    <name evidence="2" type="ORF">ACFSR9_10635</name>
</gene>
<evidence type="ECO:0000313" key="2">
    <source>
        <dbReference type="EMBL" id="MFD2609884.1"/>
    </source>
</evidence>